<evidence type="ECO:0000313" key="1">
    <source>
        <dbReference type="EMBL" id="KAI0036108.1"/>
    </source>
</evidence>
<name>A0ACB8QWN6_9AGAM</name>
<comment type="caution">
    <text evidence="1">The sequence shown here is derived from an EMBL/GenBank/DDBJ whole genome shotgun (WGS) entry which is preliminary data.</text>
</comment>
<sequence>MHRAEIELEVNTADDSLVAVPGEQLPRRAGVPACSAVAASQPHGTVPVRGARPVCAVNLVYGELVRALADAPSSLKVSIRIHITGGSVERYSVSQGSPDYGSSRPTFDGSAKTTAPDDSFDRTRITPRTEELSSTDAVCAALVALGPAGASPLISPSVEMFSFRVDGIGRGDSIGLSNVV</sequence>
<organism evidence="1 2">
    <name type="scientific">Vararia minispora EC-137</name>
    <dbReference type="NCBI Taxonomy" id="1314806"/>
    <lineage>
        <taxon>Eukaryota</taxon>
        <taxon>Fungi</taxon>
        <taxon>Dikarya</taxon>
        <taxon>Basidiomycota</taxon>
        <taxon>Agaricomycotina</taxon>
        <taxon>Agaricomycetes</taxon>
        <taxon>Russulales</taxon>
        <taxon>Lachnocladiaceae</taxon>
        <taxon>Vararia</taxon>
    </lineage>
</organism>
<gene>
    <name evidence="1" type="ORF">K488DRAFT_82374</name>
</gene>
<accession>A0ACB8QWN6</accession>
<dbReference type="EMBL" id="MU273475">
    <property type="protein sequence ID" value="KAI0036108.1"/>
    <property type="molecule type" value="Genomic_DNA"/>
</dbReference>
<keyword evidence="2" id="KW-1185">Reference proteome</keyword>
<evidence type="ECO:0000313" key="2">
    <source>
        <dbReference type="Proteomes" id="UP000814128"/>
    </source>
</evidence>
<dbReference type="Proteomes" id="UP000814128">
    <property type="component" value="Unassembled WGS sequence"/>
</dbReference>
<reference evidence="1" key="2">
    <citation type="journal article" date="2022" name="New Phytol.">
        <title>Evolutionary transition to the ectomycorrhizal habit in the genomes of a hyperdiverse lineage of mushroom-forming fungi.</title>
        <authorList>
            <person name="Looney B."/>
            <person name="Miyauchi S."/>
            <person name="Morin E."/>
            <person name="Drula E."/>
            <person name="Courty P.E."/>
            <person name="Kohler A."/>
            <person name="Kuo A."/>
            <person name="LaButti K."/>
            <person name="Pangilinan J."/>
            <person name="Lipzen A."/>
            <person name="Riley R."/>
            <person name="Andreopoulos W."/>
            <person name="He G."/>
            <person name="Johnson J."/>
            <person name="Nolan M."/>
            <person name="Tritt A."/>
            <person name="Barry K.W."/>
            <person name="Grigoriev I.V."/>
            <person name="Nagy L.G."/>
            <person name="Hibbett D."/>
            <person name="Henrissat B."/>
            <person name="Matheny P.B."/>
            <person name="Labbe J."/>
            <person name="Martin F.M."/>
        </authorList>
    </citation>
    <scope>NUCLEOTIDE SEQUENCE</scope>
    <source>
        <strain evidence="1">EC-137</strain>
    </source>
</reference>
<reference evidence="1" key="1">
    <citation type="submission" date="2021-02" db="EMBL/GenBank/DDBJ databases">
        <authorList>
            <consortium name="DOE Joint Genome Institute"/>
            <person name="Ahrendt S."/>
            <person name="Looney B.P."/>
            <person name="Miyauchi S."/>
            <person name="Morin E."/>
            <person name="Drula E."/>
            <person name="Courty P.E."/>
            <person name="Chicoki N."/>
            <person name="Fauchery L."/>
            <person name="Kohler A."/>
            <person name="Kuo A."/>
            <person name="Labutti K."/>
            <person name="Pangilinan J."/>
            <person name="Lipzen A."/>
            <person name="Riley R."/>
            <person name="Andreopoulos W."/>
            <person name="He G."/>
            <person name="Johnson J."/>
            <person name="Barry K.W."/>
            <person name="Grigoriev I.V."/>
            <person name="Nagy L."/>
            <person name="Hibbett D."/>
            <person name="Henrissat B."/>
            <person name="Matheny P.B."/>
            <person name="Labbe J."/>
            <person name="Martin F."/>
        </authorList>
    </citation>
    <scope>NUCLEOTIDE SEQUENCE</scope>
    <source>
        <strain evidence="1">EC-137</strain>
    </source>
</reference>
<protein>
    <submittedName>
        <fullName evidence="1">Uncharacterized protein</fullName>
    </submittedName>
</protein>
<proteinExistence type="predicted"/>